<proteinExistence type="predicted"/>
<feature type="domain" description="Nitroreductase" evidence="4">
    <location>
        <begin position="11"/>
        <end position="178"/>
    </location>
</feature>
<dbReference type="InterPro" id="IPR029479">
    <property type="entry name" value="Nitroreductase"/>
</dbReference>
<protein>
    <submittedName>
        <fullName evidence="5">Nitroreductase family protein</fullName>
    </submittedName>
</protein>
<reference evidence="5 6" key="1">
    <citation type="submission" date="2018-06" db="EMBL/GenBank/DDBJ databases">
        <authorList>
            <consortium name="Pathogen Informatics"/>
            <person name="Doyle S."/>
        </authorList>
    </citation>
    <scope>NUCLEOTIDE SEQUENCE [LARGE SCALE GENOMIC DNA]</scope>
    <source>
        <strain evidence="5 6">NCTC12278</strain>
    </source>
</reference>
<evidence type="ECO:0000313" key="5">
    <source>
        <dbReference type="EMBL" id="SQF40162.1"/>
    </source>
</evidence>
<keyword evidence="6" id="KW-1185">Reference proteome</keyword>
<dbReference type="EMBL" id="LS483343">
    <property type="protein sequence ID" value="SQF40162.1"/>
    <property type="molecule type" value="Genomic_DNA"/>
</dbReference>
<evidence type="ECO:0000256" key="1">
    <source>
        <dbReference type="ARBA" id="ARBA00004496"/>
    </source>
</evidence>
<accession>A0A2X3Y085</accession>
<dbReference type="SUPFAM" id="SSF55469">
    <property type="entry name" value="FMN-dependent nitroreductase-like"/>
    <property type="match status" value="1"/>
</dbReference>
<dbReference type="GO" id="GO:0005737">
    <property type="term" value="C:cytoplasm"/>
    <property type="evidence" value="ECO:0007669"/>
    <property type="project" value="UniProtKB-SubCell"/>
</dbReference>
<dbReference type="FunFam" id="3.40.109.10:FF:000001">
    <property type="entry name" value="Nitroreductase family"/>
    <property type="match status" value="1"/>
</dbReference>
<dbReference type="CDD" id="cd02140">
    <property type="entry name" value="Frm2-like"/>
    <property type="match status" value="1"/>
</dbReference>
<dbReference type="KEGG" id="sfer:NCTC12278_00781"/>
<sequence length="201" mass="22104">MMSNFTDLQEKRRSIYALGKDLPVSNEEVVALVEKAMKESPSAFNSQSSRAIVLFGAESEAFWNEIAYSELEKVTPAEAFEATKGRLAGFAAGAGTILFFEDQAVVEGLQENFPLYADNFLIWSEQAHGINLYAVWLAFAESNIGMNVQHYNPLVDAKVAEKYGVPANWKLRAQAPFGSIAASAAEKDYMADSDRVKVFGN</sequence>
<dbReference type="Gene3D" id="3.40.109.10">
    <property type="entry name" value="NADH Oxidase"/>
    <property type="match status" value="1"/>
</dbReference>
<dbReference type="PANTHER" id="PTHR43035">
    <property type="entry name" value="FATTY ACID REPRESSION MUTANT PROTEIN 2-RELATED"/>
    <property type="match status" value="1"/>
</dbReference>
<evidence type="ECO:0000313" key="6">
    <source>
        <dbReference type="Proteomes" id="UP000249495"/>
    </source>
</evidence>
<dbReference type="AlphaFoldDB" id="A0A2X3Y085"/>
<keyword evidence="3" id="KW-0560">Oxidoreductase</keyword>
<dbReference type="Proteomes" id="UP000249495">
    <property type="component" value="Chromosome 1"/>
</dbReference>
<dbReference type="GO" id="GO:0016491">
    <property type="term" value="F:oxidoreductase activity"/>
    <property type="evidence" value="ECO:0007669"/>
    <property type="project" value="UniProtKB-KW"/>
</dbReference>
<dbReference type="Pfam" id="PF00881">
    <property type="entry name" value="Nitroreductase"/>
    <property type="match status" value="1"/>
</dbReference>
<name>A0A2X3Y085_9STRE</name>
<dbReference type="PANTHER" id="PTHR43035:SF1">
    <property type="entry name" value="FATTY ACID REPRESSION MUTANT PROTEIN 2-RELATED"/>
    <property type="match status" value="1"/>
</dbReference>
<gene>
    <name evidence="5" type="ORF">NCTC12278_00781</name>
</gene>
<evidence type="ECO:0000256" key="3">
    <source>
        <dbReference type="ARBA" id="ARBA00023002"/>
    </source>
</evidence>
<dbReference type="GO" id="GO:0034599">
    <property type="term" value="P:cellular response to oxidative stress"/>
    <property type="evidence" value="ECO:0007669"/>
    <property type="project" value="InterPro"/>
</dbReference>
<evidence type="ECO:0000256" key="2">
    <source>
        <dbReference type="ARBA" id="ARBA00022490"/>
    </source>
</evidence>
<keyword evidence="2" id="KW-0963">Cytoplasm</keyword>
<organism evidence="5 6">
    <name type="scientific">Streptococcus ferus</name>
    <dbReference type="NCBI Taxonomy" id="1345"/>
    <lineage>
        <taxon>Bacteria</taxon>
        <taxon>Bacillati</taxon>
        <taxon>Bacillota</taxon>
        <taxon>Bacilli</taxon>
        <taxon>Lactobacillales</taxon>
        <taxon>Streptococcaceae</taxon>
        <taxon>Streptococcus</taxon>
    </lineage>
</organism>
<dbReference type="InterPro" id="IPR033877">
    <property type="entry name" value="Frm2/Hbn1"/>
</dbReference>
<comment type="subcellular location">
    <subcellularLocation>
        <location evidence="1">Cytoplasm</location>
    </subcellularLocation>
</comment>
<dbReference type="STRING" id="1123303.GCA_000372425_00312"/>
<evidence type="ECO:0000259" key="4">
    <source>
        <dbReference type="Pfam" id="PF00881"/>
    </source>
</evidence>
<dbReference type="InterPro" id="IPR000415">
    <property type="entry name" value="Nitroreductase-like"/>
</dbReference>